<dbReference type="InterPro" id="IPR000047">
    <property type="entry name" value="HTH_motif"/>
</dbReference>
<feature type="DNA-binding region" description="Homeobox" evidence="7">
    <location>
        <begin position="401"/>
        <end position="460"/>
    </location>
</feature>
<dbReference type="Proteomes" id="UP001153709">
    <property type="component" value="Chromosome 3"/>
</dbReference>
<feature type="compositionally biased region" description="Acidic residues" evidence="9">
    <location>
        <begin position="534"/>
        <end position="549"/>
    </location>
</feature>
<sequence>MYQSTLQYLNSHREKMLKSINNHHNSFSMENLLSNGKISPENLDTSKDSEEFKTSPNPHQHKMEDEDDRLSPMSSGSLQADKNDVFLRFNSCLRNRICSNCGRLDCNFLQCRLSDGIKDSKPVLKFSVSAILGDDKLQQRNSNNNNVKADGALVLIPSQNSNSCSPKPGPSSSKDNDSEKIDYYLAVSSLQEKTPLKNKVVNKTPCSSPLKDDSIVYSDQQRQVQNQEKTPLKQITTSENNSKYPTSFKKALFWPESSTRKKNSTEDTNERKKPKIYPTVAISDEFMEHQRRLKKEKEEKENEKCENKETLPHHELSDICGQSAIKSASIAEKKHSKQSSVVSAKSDSDDSIKDKDYQPDLDTGSDESGMSTPVSGTHSAVFPLPGSFPWAHSGRGKPRRGMMRRAVFSDLQRKGLERRFQIQKYISKPDRKKLAEKLGLKDSQVKIWFQNRRMKWRNSKERELLAAGGSREQTLPNKNNPHPDLSDADGDKPKLDLSDMQDISPAGSPVDHQREPSGNSVSSGPINYQMYEGMDYESSNDSDEEINVT</sequence>
<dbReference type="PRINTS" id="PR00031">
    <property type="entry name" value="HTHREPRESSR"/>
</dbReference>
<reference evidence="11" key="1">
    <citation type="submission" date="2022-01" db="EMBL/GenBank/DDBJ databases">
        <authorList>
            <person name="King R."/>
        </authorList>
    </citation>
    <scope>NUCLEOTIDE SEQUENCE</scope>
</reference>
<dbReference type="OrthoDB" id="6159439at2759"/>
<dbReference type="InterPro" id="IPR001356">
    <property type="entry name" value="HD"/>
</dbReference>
<dbReference type="InterPro" id="IPR009057">
    <property type="entry name" value="Homeodomain-like_sf"/>
</dbReference>
<dbReference type="GO" id="GO:0003677">
    <property type="term" value="F:DNA binding"/>
    <property type="evidence" value="ECO:0007669"/>
    <property type="project" value="UniProtKB-UniRule"/>
</dbReference>
<evidence type="ECO:0000256" key="6">
    <source>
        <dbReference type="ARBA" id="ARBA00038504"/>
    </source>
</evidence>
<comment type="similarity">
    <text evidence="6">Belongs to the H2.0 homeobox family.</text>
</comment>
<feature type="region of interest" description="Disordered" evidence="9">
    <location>
        <begin position="255"/>
        <end position="275"/>
    </location>
</feature>
<feature type="compositionally biased region" description="Polar residues" evidence="9">
    <location>
        <begin position="366"/>
        <end position="378"/>
    </location>
</feature>
<dbReference type="CDD" id="cd00086">
    <property type="entry name" value="homeodomain"/>
    <property type="match status" value="1"/>
</dbReference>
<protein>
    <recommendedName>
        <fullName evidence="10">Homeobox domain-containing protein</fullName>
    </recommendedName>
</protein>
<dbReference type="GO" id="GO:0005634">
    <property type="term" value="C:nucleus"/>
    <property type="evidence" value="ECO:0007669"/>
    <property type="project" value="UniProtKB-SubCell"/>
</dbReference>
<dbReference type="InterPro" id="IPR020479">
    <property type="entry name" value="HD_metazoa"/>
</dbReference>
<dbReference type="SUPFAM" id="SSF46689">
    <property type="entry name" value="Homeodomain-like"/>
    <property type="match status" value="1"/>
</dbReference>
<name>A0A9N9X814_DIABA</name>
<dbReference type="AlphaFoldDB" id="A0A9N9X814"/>
<feature type="domain" description="Homeobox" evidence="10">
    <location>
        <begin position="399"/>
        <end position="459"/>
    </location>
</feature>
<evidence type="ECO:0000313" key="11">
    <source>
        <dbReference type="EMBL" id="CAG9831029.1"/>
    </source>
</evidence>
<feature type="region of interest" description="Disordered" evidence="9">
    <location>
        <begin position="157"/>
        <end position="178"/>
    </location>
</feature>
<proteinExistence type="inferred from homology"/>
<dbReference type="PANTHER" id="PTHR24331:SF0">
    <property type="entry name" value="DBX"/>
    <property type="match status" value="1"/>
</dbReference>
<evidence type="ECO:0000256" key="9">
    <source>
        <dbReference type="SAM" id="MobiDB-lite"/>
    </source>
</evidence>
<feature type="region of interest" description="Disordered" evidence="9">
    <location>
        <begin position="291"/>
        <end position="310"/>
    </location>
</feature>
<accession>A0A9N9X814</accession>
<evidence type="ECO:0000313" key="12">
    <source>
        <dbReference type="Proteomes" id="UP001153709"/>
    </source>
</evidence>
<feature type="compositionally biased region" description="Polar residues" evidence="9">
    <location>
        <begin position="516"/>
        <end position="526"/>
    </location>
</feature>
<organism evidence="11 12">
    <name type="scientific">Diabrotica balteata</name>
    <name type="common">Banded cucumber beetle</name>
    <dbReference type="NCBI Taxonomy" id="107213"/>
    <lineage>
        <taxon>Eukaryota</taxon>
        <taxon>Metazoa</taxon>
        <taxon>Ecdysozoa</taxon>
        <taxon>Arthropoda</taxon>
        <taxon>Hexapoda</taxon>
        <taxon>Insecta</taxon>
        <taxon>Pterygota</taxon>
        <taxon>Neoptera</taxon>
        <taxon>Endopterygota</taxon>
        <taxon>Coleoptera</taxon>
        <taxon>Polyphaga</taxon>
        <taxon>Cucujiformia</taxon>
        <taxon>Chrysomeloidea</taxon>
        <taxon>Chrysomelidae</taxon>
        <taxon>Galerucinae</taxon>
        <taxon>Diabroticina</taxon>
        <taxon>Diabroticites</taxon>
        <taxon>Diabrotica</taxon>
    </lineage>
</organism>
<keyword evidence="5 7" id="KW-0539">Nucleus</keyword>
<feature type="compositionally biased region" description="Basic and acidic residues" evidence="9">
    <location>
        <begin position="44"/>
        <end position="53"/>
    </location>
</feature>
<feature type="region of interest" description="Disordered" evidence="9">
    <location>
        <begin position="33"/>
        <end position="77"/>
    </location>
</feature>
<dbReference type="PRINTS" id="PR00024">
    <property type="entry name" value="HOMEOBOX"/>
</dbReference>
<comment type="subcellular location">
    <subcellularLocation>
        <location evidence="1 7 8">Nucleus</location>
    </subcellularLocation>
</comment>
<evidence type="ECO:0000256" key="4">
    <source>
        <dbReference type="ARBA" id="ARBA00023155"/>
    </source>
</evidence>
<evidence type="ECO:0000256" key="7">
    <source>
        <dbReference type="PROSITE-ProRule" id="PRU00108"/>
    </source>
</evidence>
<evidence type="ECO:0000259" key="10">
    <source>
        <dbReference type="PROSITE" id="PS50071"/>
    </source>
</evidence>
<keyword evidence="3 7" id="KW-0238">DNA-binding</keyword>
<feature type="region of interest" description="Disordered" evidence="9">
    <location>
        <begin position="330"/>
        <end position="399"/>
    </location>
</feature>
<feature type="region of interest" description="Disordered" evidence="9">
    <location>
        <begin position="220"/>
        <end position="242"/>
    </location>
</feature>
<keyword evidence="12" id="KW-1185">Reference proteome</keyword>
<dbReference type="PANTHER" id="PTHR24331">
    <property type="entry name" value="DBX"/>
    <property type="match status" value="1"/>
</dbReference>
<dbReference type="InterPro" id="IPR051662">
    <property type="entry name" value="H2.0_Homeobox_NeuralPatt"/>
</dbReference>
<evidence type="ECO:0000256" key="2">
    <source>
        <dbReference type="ARBA" id="ARBA00022473"/>
    </source>
</evidence>
<feature type="region of interest" description="Disordered" evidence="9">
    <location>
        <begin position="467"/>
        <end position="549"/>
    </location>
</feature>
<dbReference type="Gene3D" id="1.10.10.60">
    <property type="entry name" value="Homeodomain-like"/>
    <property type="match status" value="1"/>
</dbReference>
<dbReference type="GO" id="GO:0000981">
    <property type="term" value="F:DNA-binding transcription factor activity, RNA polymerase II-specific"/>
    <property type="evidence" value="ECO:0007669"/>
    <property type="project" value="InterPro"/>
</dbReference>
<dbReference type="Pfam" id="PF00046">
    <property type="entry name" value="Homeodomain"/>
    <property type="match status" value="1"/>
</dbReference>
<keyword evidence="4 7" id="KW-0371">Homeobox</keyword>
<evidence type="ECO:0000256" key="8">
    <source>
        <dbReference type="RuleBase" id="RU000682"/>
    </source>
</evidence>
<dbReference type="SMART" id="SM00389">
    <property type="entry name" value="HOX"/>
    <property type="match status" value="1"/>
</dbReference>
<dbReference type="InterPro" id="IPR017970">
    <property type="entry name" value="Homeobox_CS"/>
</dbReference>
<evidence type="ECO:0000256" key="3">
    <source>
        <dbReference type="ARBA" id="ARBA00023125"/>
    </source>
</evidence>
<dbReference type="FunFam" id="1.10.10.60:FF:000177">
    <property type="entry name" value="Homeobox protein DBX1"/>
    <property type="match status" value="1"/>
</dbReference>
<feature type="compositionally biased region" description="Low complexity" evidence="9">
    <location>
        <begin position="160"/>
        <end position="173"/>
    </location>
</feature>
<evidence type="ECO:0000256" key="1">
    <source>
        <dbReference type="ARBA" id="ARBA00004123"/>
    </source>
</evidence>
<dbReference type="EMBL" id="OU898278">
    <property type="protein sequence ID" value="CAG9831029.1"/>
    <property type="molecule type" value="Genomic_DNA"/>
</dbReference>
<feature type="compositionally biased region" description="Polar residues" evidence="9">
    <location>
        <begin position="471"/>
        <end position="480"/>
    </location>
</feature>
<keyword evidence="2" id="KW-0217">Developmental protein</keyword>
<gene>
    <name evidence="11" type="ORF">DIABBA_LOCUS4666</name>
</gene>
<dbReference type="PROSITE" id="PS00027">
    <property type="entry name" value="HOMEOBOX_1"/>
    <property type="match status" value="1"/>
</dbReference>
<dbReference type="PROSITE" id="PS50071">
    <property type="entry name" value="HOMEOBOX_2"/>
    <property type="match status" value="1"/>
</dbReference>
<feature type="compositionally biased region" description="Basic and acidic residues" evidence="9">
    <location>
        <begin position="346"/>
        <end position="358"/>
    </location>
</feature>
<evidence type="ECO:0000256" key="5">
    <source>
        <dbReference type="ARBA" id="ARBA00023242"/>
    </source>
</evidence>